<sequence>MAAKLYTDYDYYKDPTTGKWKFYSSEIGWRTVNNLSEFVKKNGKVVEPPAQLSDAEKAAAEQASLEAIDESGNAAIQTGGSRHVSTLKVSLGKYDPPKTNVSDNSALRYPSEPGIDSNSDYVAFEFFKYLPPFGGTQAANKRTGSTNIAGQEATGRYYDYNQAGQYEPVDSYSNILLYMPEDISTGFRSNWGGKAFSNFARDAITGLSAESIMDKLGANLEGALGKLDRTVPMGGAAAIRKTLSKITGDSLSNDDIFGAVSGSVLNPNVELLYQSTDLRNFQLNFKLVPRDEKETPIINSIVQQFKKCMLPSKTPGKVLGQVSPGIVGGFIGVPNLVKVSFMKGADQHPFLPVFKMCALTQVDVNYTPDGAYATYRDGQPVAMTLTLNFQETKLVFAEDLDQGIR</sequence>
<evidence type="ECO:0000313" key="2">
    <source>
        <dbReference type="Proteomes" id="UP000202081"/>
    </source>
</evidence>
<accession>A0A1D8KST5</accession>
<dbReference type="RefSeq" id="YP_009324167.1">
    <property type="nucleotide sequence ID" value="NC_031935.1"/>
</dbReference>
<organism evidence="1 2">
    <name type="scientific">Synechococcus phage S-WAM2</name>
    <dbReference type="NCBI Taxonomy" id="1815522"/>
    <lineage>
        <taxon>Viruses</taxon>
        <taxon>Duplodnaviria</taxon>
        <taxon>Heunggongvirae</taxon>
        <taxon>Uroviricota</taxon>
        <taxon>Caudoviricetes</taxon>
        <taxon>Pantevenvirales</taxon>
        <taxon>Kyanoviridae</taxon>
        <taxon>Cymopoleiavirus</taxon>
        <taxon>Cymopoleiavirus swam2</taxon>
    </lineage>
</organism>
<dbReference type="OrthoDB" id="18616at10239"/>
<gene>
    <name evidence="1" type="ORF">P29B0810_004</name>
</gene>
<dbReference type="KEGG" id="vg:30309077"/>
<reference evidence="1 2" key="1">
    <citation type="journal article" date="2016" name="Virology">
        <title>The genomic content and context of auxiliary metabolic genes in marine cyanomyoviruses.</title>
        <authorList>
            <person name="Crummett L.T."/>
            <person name="Puxty R.J."/>
            <person name="Weihe C."/>
            <person name="Marston M.F."/>
            <person name="Martiny J.B."/>
        </authorList>
    </citation>
    <scope>NUCLEOTIDE SEQUENCE [LARGE SCALE GENOMIC DNA]</scope>
    <source>
        <strain evidence="1">0810PA29</strain>
    </source>
</reference>
<proteinExistence type="predicted"/>
<keyword evidence="2" id="KW-1185">Reference proteome</keyword>
<dbReference type="Proteomes" id="UP000202081">
    <property type="component" value="Segment"/>
</dbReference>
<name>A0A1D8KST5_9CAUD</name>
<dbReference type="EMBL" id="KU686211">
    <property type="protein sequence ID" value="AOV61699.1"/>
    <property type="molecule type" value="Genomic_DNA"/>
</dbReference>
<evidence type="ECO:0000313" key="1">
    <source>
        <dbReference type="EMBL" id="AOV61699.1"/>
    </source>
</evidence>
<dbReference type="GeneID" id="30309077"/>
<protein>
    <submittedName>
        <fullName evidence="1">Baseplate tail tube cap</fullName>
    </submittedName>
</protein>